<keyword evidence="3" id="KW-0150">Chloroplast</keyword>
<evidence type="ECO:0000256" key="8">
    <source>
        <dbReference type="ARBA" id="ARBA00023136"/>
    </source>
</evidence>
<dbReference type="InterPro" id="IPR037185">
    <property type="entry name" value="EmrE-like"/>
</dbReference>
<dbReference type="Proteomes" id="UP000650467">
    <property type="component" value="Unassembled WGS sequence"/>
</dbReference>
<accession>A0A835SJ19</accession>
<dbReference type="SUPFAM" id="SSF103481">
    <property type="entry name" value="Multidrug resistance efflux transporter EmrE"/>
    <property type="match status" value="2"/>
</dbReference>
<dbReference type="InterPro" id="IPR050186">
    <property type="entry name" value="TPT_transporter"/>
</dbReference>
<dbReference type="EMBL" id="JAEHOC010000047">
    <property type="protein sequence ID" value="KAG2426466.1"/>
    <property type="molecule type" value="Genomic_DNA"/>
</dbReference>
<evidence type="ECO:0000259" key="10">
    <source>
        <dbReference type="Pfam" id="PF03151"/>
    </source>
</evidence>
<name>A0A835SJ19_CHLIN</name>
<evidence type="ECO:0000313" key="12">
    <source>
        <dbReference type="Proteomes" id="UP000650467"/>
    </source>
</evidence>
<evidence type="ECO:0000256" key="6">
    <source>
        <dbReference type="ARBA" id="ARBA00022946"/>
    </source>
</evidence>
<dbReference type="NCBIfam" id="TIGR00817">
    <property type="entry name" value="tpt"/>
    <property type="match status" value="1"/>
</dbReference>
<keyword evidence="2" id="KW-0813">Transport</keyword>
<protein>
    <recommendedName>
        <fullName evidence="10">Sugar phosphate transporter domain-containing protein</fullName>
    </recommendedName>
</protein>
<feature type="transmembrane region" description="Helical" evidence="9">
    <location>
        <begin position="83"/>
        <end position="102"/>
    </location>
</feature>
<proteinExistence type="predicted"/>
<keyword evidence="8 9" id="KW-0472">Membrane</keyword>
<dbReference type="OrthoDB" id="6418713at2759"/>
<keyword evidence="12" id="KW-1185">Reference proteome</keyword>
<keyword evidence="5 9" id="KW-0812">Transmembrane</keyword>
<organism evidence="11 12">
    <name type="scientific">Chlamydomonas incerta</name>
    <dbReference type="NCBI Taxonomy" id="51695"/>
    <lineage>
        <taxon>Eukaryota</taxon>
        <taxon>Viridiplantae</taxon>
        <taxon>Chlorophyta</taxon>
        <taxon>core chlorophytes</taxon>
        <taxon>Chlorophyceae</taxon>
        <taxon>CS clade</taxon>
        <taxon>Chlamydomonadales</taxon>
        <taxon>Chlamydomonadaceae</taxon>
        <taxon>Chlamydomonas</taxon>
    </lineage>
</organism>
<evidence type="ECO:0000256" key="4">
    <source>
        <dbReference type="ARBA" id="ARBA00022640"/>
    </source>
</evidence>
<feature type="transmembrane region" description="Helical" evidence="9">
    <location>
        <begin position="224"/>
        <end position="245"/>
    </location>
</feature>
<keyword evidence="4" id="KW-0934">Plastid</keyword>
<dbReference type="GO" id="GO:0015718">
    <property type="term" value="P:monocarboxylic acid transport"/>
    <property type="evidence" value="ECO:0007669"/>
    <property type="project" value="UniProtKB-ARBA"/>
</dbReference>
<evidence type="ECO:0000256" key="1">
    <source>
        <dbReference type="ARBA" id="ARBA00004508"/>
    </source>
</evidence>
<evidence type="ECO:0000256" key="2">
    <source>
        <dbReference type="ARBA" id="ARBA00022448"/>
    </source>
</evidence>
<dbReference type="GO" id="GO:0015605">
    <property type="term" value="F:organophosphate ester transmembrane transporter activity"/>
    <property type="evidence" value="ECO:0007669"/>
    <property type="project" value="UniProtKB-ARBA"/>
</dbReference>
<gene>
    <name evidence="11" type="ORF">HXX76_011696</name>
</gene>
<dbReference type="Pfam" id="PF03151">
    <property type="entry name" value="TPT"/>
    <property type="match status" value="1"/>
</dbReference>
<reference evidence="11" key="1">
    <citation type="journal article" date="2020" name="bioRxiv">
        <title>Comparative genomics of Chlamydomonas.</title>
        <authorList>
            <person name="Craig R.J."/>
            <person name="Hasan A.R."/>
            <person name="Ness R.W."/>
            <person name="Keightley P.D."/>
        </authorList>
    </citation>
    <scope>NUCLEOTIDE SEQUENCE</scope>
    <source>
        <strain evidence="11">SAG 7.73</strain>
    </source>
</reference>
<dbReference type="InterPro" id="IPR004853">
    <property type="entry name" value="Sugar_P_trans_dom"/>
</dbReference>
<evidence type="ECO:0000256" key="7">
    <source>
        <dbReference type="ARBA" id="ARBA00022989"/>
    </source>
</evidence>
<comment type="caution">
    <text evidence="11">The sequence shown here is derived from an EMBL/GenBank/DDBJ whole genome shotgun (WGS) entry which is preliminary data.</text>
</comment>
<keyword evidence="7 9" id="KW-1133">Transmembrane helix</keyword>
<dbReference type="GO" id="GO:0046943">
    <property type="term" value="F:carboxylic acid transmembrane transporter activity"/>
    <property type="evidence" value="ECO:0007669"/>
    <property type="project" value="UniProtKB-ARBA"/>
</dbReference>
<feature type="transmembrane region" description="Helical" evidence="9">
    <location>
        <begin position="185"/>
        <end position="212"/>
    </location>
</feature>
<dbReference type="PANTHER" id="PTHR11132">
    <property type="entry name" value="SOLUTE CARRIER FAMILY 35"/>
    <property type="match status" value="1"/>
</dbReference>
<feature type="domain" description="Sugar phosphate transporter" evidence="10">
    <location>
        <begin position="84"/>
        <end position="380"/>
    </location>
</feature>
<evidence type="ECO:0000313" key="11">
    <source>
        <dbReference type="EMBL" id="KAG2426466.1"/>
    </source>
</evidence>
<evidence type="ECO:0000256" key="9">
    <source>
        <dbReference type="SAM" id="Phobius"/>
    </source>
</evidence>
<comment type="subcellular location">
    <subcellularLocation>
        <location evidence="1">Plastid</location>
        <location evidence="1">Chloroplast membrane</location>
        <topology evidence="1">Multi-pass membrane protein</topology>
    </subcellularLocation>
</comment>
<feature type="transmembrane region" description="Helical" evidence="9">
    <location>
        <begin position="266"/>
        <end position="288"/>
    </location>
</feature>
<evidence type="ECO:0000256" key="5">
    <source>
        <dbReference type="ARBA" id="ARBA00022692"/>
    </source>
</evidence>
<sequence>MASLLKTRVVPSLAAKNGTFCSLLVLKTSSRRVVRASGRSSAVPLRSAVSSVSSRRPLTCLAVAASAGDVHDGSNHTEMMQTLVLGSLFAGWYAANIAFNIYNKQLLKAFAFPLTITEAQFLVGSCVTLVAWGSGLQRVPKITWGTIKSVLPLAVVHTMGNLLTNMSLGAVAVSFTHTIKAMEPIFSVALSAAFLGDTPSPLVLATLLPIIGGVAMASMTEATFNWFGFLSAMGSNLTFQSRNVLSKKLMLKKKDADGKGGEQLDNMGLFSVITLLSAALLMPVTLLFEGWKLSPAGLAEMGVRSPNGVLMHAAMAGLCFHLYQQVSYMILQRVSPVTHSIGNCVKRVVVISASVLFFRNPVSMQNALGTALALAGVFLYGTVKRHQAIAAGKKISASE</sequence>
<feature type="transmembrane region" description="Helical" evidence="9">
    <location>
        <begin position="109"/>
        <end position="133"/>
    </location>
</feature>
<dbReference type="GO" id="GO:0031969">
    <property type="term" value="C:chloroplast membrane"/>
    <property type="evidence" value="ECO:0007669"/>
    <property type="project" value="UniProtKB-SubCell"/>
</dbReference>
<feature type="transmembrane region" description="Helical" evidence="9">
    <location>
        <begin position="153"/>
        <end position="173"/>
    </location>
</feature>
<evidence type="ECO:0000256" key="3">
    <source>
        <dbReference type="ARBA" id="ARBA00022528"/>
    </source>
</evidence>
<feature type="transmembrane region" description="Helical" evidence="9">
    <location>
        <begin position="364"/>
        <end position="383"/>
    </location>
</feature>
<dbReference type="AlphaFoldDB" id="A0A835SJ19"/>
<dbReference type="InterPro" id="IPR004696">
    <property type="entry name" value="Tpt_PEP_transl"/>
</dbReference>
<keyword evidence="6" id="KW-0809">Transit peptide</keyword>